<proteinExistence type="inferred from homology"/>
<dbReference type="InterPro" id="IPR017853">
    <property type="entry name" value="GH"/>
</dbReference>
<dbReference type="InterPro" id="IPR050386">
    <property type="entry name" value="Glycosyl_hydrolase_5"/>
</dbReference>
<keyword evidence="4 11" id="KW-0732">Signal</keyword>
<feature type="chain" id="PRO_5043810324" description="glucan 1,3-beta-glucosidase" evidence="11">
    <location>
        <begin position="18"/>
        <end position="428"/>
    </location>
</feature>
<dbReference type="AlphaFoldDB" id="A0AAV9UBK6"/>
<dbReference type="PANTHER" id="PTHR31297:SF1">
    <property type="entry name" value="GLUCAN 1,3-BETA-GLUCOSIDASE I_II-RELATED"/>
    <property type="match status" value="1"/>
</dbReference>
<comment type="caution">
    <text evidence="13">The sequence shown here is derived from an EMBL/GenBank/DDBJ whole genome shotgun (WGS) entry which is preliminary data.</text>
</comment>
<accession>A0AAV9UBK6</accession>
<dbReference type="SUPFAM" id="SSF51445">
    <property type="entry name" value="(Trans)glycosidases"/>
    <property type="match status" value="1"/>
</dbReference>
<comment type="similarity">
    <text evidence="2 10">Belongs to the glycosyl hydrolase 5 (cellulase A) family.</text>
</comment>
<dbReference type="GO" id="GO:0004338">
    <property type="term" value="F:glucan exo-1,3-beta-glucosidase activity"/>
    <property type="evidence" value="ECO:0007669"/>
    <property type="project" value="UniProtKB-EC"/>
</dbReference>
<evidence type="ECO:0000256" key="8">
    <source>
        <dbReference type="ARBA" id="ARBA00036824"/>
    </source>
</evidence>
<evidence type="ECO:0000256" key="7">
    <source>
        <dbReference type="ARBA" id="ARBA00023316"/>
    </source>
</evidence>
<keyword evidence="5 10" id="KW-0378">Hydrolase</keyword>
<reference evidence="13 14" key="1">
    <citation type="submission" date="2019-10" db="EMBL/GenBank/DDBJ databases">
        <authorList>
            <person name="Palmer J.M."/>
        </authorList>
    </citation>
    <scope>NUCLEOTIDE SEQUENCE [LARGE SCALE GENOMIC DNA]</scope>
    <source>
        <strain evidence="13 14">TWF696</strain>
    </source>
</reference>
<gene>
    <name evidence="13" type="primary">EXG1</name>
    <name evidence="13" type="ORF">TWF696_009510</name>
</gene>
<evidence type="ECO:0000256" key="9">
    <source>
        <dbReference type="ARBA" id="ARBA00038929"/>
    </source>
</evidence>
<organism evidence="13 14">
    <name type="scientific">Orbilia brochopaga</name>
    <dbReference type="NCBI Taxonomy" id="3140254"/>
    <lineage>
        <taxon>Eukaryota</taxon>
        <taxon>Fungi</taxon>
        <taxon>Dikarya</taxon>
        <taxon>Ascomycota</taxon>
        <taxon>Pezizomycotina</taxon>
        <taxon>Orbiliomycetes</taxon>
        <taxon>Orbiliales</taxon>
        <taxon>Orbiliaceae</taxon>
        <taxon>Orbilia</taxon>
    </lineage>
</organism>
<comment type="subcellular location">
    <subcellularLocation>
        <location evidence="1">Secreted</location>
    </subcellularLocation>
</comment>
<evidence type="ECO:0000313" key="13">
    <source>
        <dbReference type="EMBL" id="KAK6338698.1"/>
    </source>
</evidence>
<evidence type="ECO:0000256" key="6">
    <source>
        <dbReference type="ARBA" id="ARBA00023295"/>
    </source>
</evidence>
<sequence length="428" mass="48310">MKVAFIATSLLAACASAAPALRIRSTNSAFNFARTKVRGVNLGGWLVLEPWITPSHWRQWEGNPNAGPKDEYNLCRVLGQAECGRRLTQHYETWITEGDFQVMRNVGLNTVRIPIGYWAVSPLPGDPYFYGQIKYLDRAIGWARKYGLAVWIDLHGAPGSQNGFDNSGLRDQIRWQTTPGYVTHTIKVLQLIAKKYSQPQWAGTVAVIELLNEPLGPRLDVAGIRQFHWDGLGSVRAVGDNWVAMSDAFLHPSYWNPDFNGDSRHMVNGRYANVILDHHHYQVFSPGENSRSFNEHIRVACQSHTEVSGANKYVVVGEWSGALTDCARWLNGFGRGARYAGQYDGSPYYGSCSRKGKISSMSWDEKQAVRKYIEAQIITYERHTNGWIYWTWKTEPYNNSDDWCMSAQLGRGIFPSPVTAFRYPTICG</sequence>
<evidence type="ECO:0000256" key="5">
    <source>
        <dbReference type="ARBA" id="ARBA00022801"/>
    </source>
</evidence>
<evidence type="ECO:0000256" key="4">
    <source>
        <dbReference type="ARBA" id="ARBA00022729"/>
    </source>
</evidence>
<dbReference type="EMBL" id="JAVHNQ010000009">
    <property type="protein sequence ID" value="KAK6338698.1"/>
    <property type="molecule type" value="Genomic_DNA"/>
</dbReference>
<dbReference type="Gene3D" id="3.20.20.80">
    <property type="entry name" value="Glycosidases"/>
    <property type="match status" value="1"/>
</dbReference>
<evidence type="ECO:0000256" key="3">
    <source>
        <dbReference type="ARBA" id="ARBA00022525"/>
    </source>
</evidence>
<evidence type="ECO:0000256" key="2">
    <source>
        <dbReference type="ARBA" id="ARBA00005641"/>
    </source>
</evidence>
<dbReference type="Pfam" id="PF00150">
    <property type="entry name" value="Cellulase"/>
    <property type="match status" value="1"/>
</dbReference>
<name>A0AAV9UBK6_9PEZI</name>
<dbReference type="GO" id="GO:0071555">
    <property type="term" value="P:cell wall organization"/>
    <property type="evidence" value="ECO:0007669"/>
    <property type="project" value="UniProtKB-KW"/>
</dbReference>
<keyword evidence="6 10" id="KW-0326">Glycosidase</keyword>
<evidence type="ECO:0000259" key="12">
    <source>
        <dbReference type="Pfam" id="PF00150"/>
    </source>
</evidence>
<dbReference type="InterPro" id="IPR001547">
    <property type="entry name" value="Glyco_hydro_5"/>
</dbReference>
<dbReference type="PANTHER" id="PTHR31297">
    <property type="entry name" value="GLUCAN ENDO-1,6-BETA-GLUCOSIDASE B"/>
    <property type="match status" value="1"/>
</dbReference>
<evidence type="ECO:0000256" key="1">
    <source>
        <dbReference type="ARBA" id="ARBA00004613"/>
    </source>
</evidence>
<evidence type="ECO:0000313" key="14">
    <source>
        <dbReference type="Proteomes" id="UP001375240"/>
    </source>
</evidence>
<comment type="catalytic activity">
    <reaction evidence="8">
        <text>Successive hydrolysis of beta-D-glucose units from the non-reducing ends of (1-&gt;3)-beta-D-glucans, releasing alpha-glucose.</text>
        <dbReference type="EC" id="3.2.1.58"/>
    </reaction>
</comment>
<protein>
    <recommendedName>
        <fullName evidence="9">glucan 1,3-beta-glucosidase</fullName>
        <ecNumber evidence="9">3.2.1.58</ecNumber>
    </recommendedName>
</protein>
<dbReference type="GO" id="GO:0009986">
    <property type="term" value="C:cell surface"/>
    <property type="evidence" value="ECO:0007669"/>
    <property type="project" value="TreeGrafter"/>
</dbReference>
<keyword evidence="7" id="KW-0961">Cell wall biogenesis/degradation</keyword>
<dbReference type="GO" id="GO:0009251">
    <property type="term" value="P:glucan catabolic process"/>
    <property type="evidence" value="ECO:0007669"/>
    <property type="project" value="TreeGrafter"/>
</dbReference>
<feature type="signal peptide" evidence="11">
    <location>
        <begin position="1"/>
        <end position="17"/>
    </location>
</feature>
<dbReference type="GO" id="GO:0005576">
    <property type="term" value="C:extracellular region"/>
    <property type="evidence" value="ECO:0007669"/>
    <property type="project" value="UniProtKB-SubCell"/>
</dbReference>
<feature type="domain" description="Glycoside hydrolase family 5" evidence="12">
    <location>
        <begin position="95"/>
        <end position="325"/>
    </location>
</feature>
<evidence type="ECO:0000256" key="10">
    <source>
        <dbReference type="RuleBase" id="RU361153"/>
    </source>
</evidence>
<keyword evidence="14" id="KW-1185">Reference proteome</keyword>
<evidence type="ECO:0000256" key="11">
    <source>
        <dbReference type="SAM" id="SignalP"/>
    </source>
</evidence>
<dbReference type="EC" id="3.2.1.58" evidence="9"/>
<keyword evidence="3" id="KW-0964">Secreted</keyword>
<dbReference type="Proteomes" id="UP001375240">
    <property type="component" value="Unassembled WGS sequence"/>
</dbReference>